<evidence type="ECO:0000259" key="1">
    <source>
        <dbReference type="Pfam" id="PF01609"/>
    </source>
</evidence>
<evidence type="ECO:0000313" key="3">
    <source>
        <dbReference type="Proteomes" id="UP000185860"/>
    </source>
</evidence>
<dbReference type="InterPro" id="IPR047768">
    <property type="entry name" value="Tn5p-like"/>
</dbReference>
<feature type="domain" description="Transposase IS4-like" evidence="1">
    <location>
        <begin position="274"/>
        <end position="335"/>
    </location>
</feature>
<dbReference type="NCBIfam" id="NF033590">
    <property type="entry name" value="transpos_IS4_3"/>
    <property type="match status" value="1"/>
</dbReference>
<dbReference type="InterPro" id="IPR002559">
    <property type="entry name" value="Transposase_11"/>
</dbReference>
<sequence length="442" mass="50216">MAKHQSVSIRQISKNRAEQVGYYRFLENQNVTIAELVRSLSDHCVSHVEGKHILAISDTSEINLQSHVGRLKAWDAGVVGNNTDVGFYIHPTLVLDAEDGFPLGISTVQLWTRDVNHQDKHQRNYSQLPIEEKESYKWLRSADETQRCISVGEAKMITHIGDRESDIYEEFVTVPNRYNHLLVRVSQNRRLVGKTQSLYTYLNQQPSEGTYTVDVPADSRIGRTAREALLMVRRAVVNIQRPDKLNCSDYPQSVQLYALEAIEVNPPTGQQPIHWRLLTTHRLVCLEQALQVIRWYTWRWQIEQLFATLKKAGLNIEATQLESVTAIQRLTVLALSVSVRILQLIQGRDLPDLPANLAFSHQQQQCLSTLAPTLDGKTLLQQNPYSPSSVAWATWIIARLGGWSGYQSQRPPGITTLVRGLEQFESTFFGWQLALDLLVCTP</sequence>
<dbReference type="GO" id="GO:0003677">
    <property type="term" value="F:DNA binding"/>
    <property type="evidence" value="ECO:0007669"/>
    <property type="project" value="InterPro"/>
</dbReference>
<dbReference type="GO" id="GO:0004803">
    <property type="term" value="F:transposase activity"/>
    <property type="evidence" value="ECO:0007669"/>
    <property type="project" value="InterPro"/>
</dbReference>
<dbReference type="EMBL" id="MRCE01000026">
    <property type="protein sequence ID" value="OKH33853.1"/>
    <property type="molecule type" value="Genomic_DNA"/>
</dbReference>
<gene>
    <name evidence="2" type="ORF">NIES2119_22310</name>
</gene>
<dbReference type="RefSeq" id="WP_073595712.1">
    <property type="nucleotide sequence ID" value="NZ_MRCE01000026.1"/>
</dbReference>
<dbReference type="OrthoDB" id="9805492at2"/>
<dbReference type="InterPro" id="IPR014737">
    <property type="entry name" value="Transposase_Tn5-like_C"/>
</dbReference>
<dbReference type="PANTHER" id="PTHR37319:SF1">
    <property type="entry name" value="TRANSPOSASE TN5 DIMERISATION DOMAIN-CONTAINING PROTEIN"/>
    <property type="match status" value="1"/>
</dbReference>
<dbReference type="Gene3D" id="1.10.740.10">
    <property type="entry name" value="Transferase Inhibitor Protein From Tn5, Chain"/>
    <property type="match status" value="1"/>
</dbReference>
<dbReference type="PANTHER" id="PTHR37319">
    <property type="entry name" value="TRANSPOSASE"/>
    <property type="match status" value="1"/>
</dbReference>
<evidence type="ECO:0000313" key="2">
    <source>
        <dbReference type="EMBL" id="OKH33853.1"/>
    </source>
</evidence>
<protein>
    <submittedName>
        <fullName evidence="2">IS4 family transposase</fullName>
    </submittedName>
</protein>
<name>A0A1U7IB89_9CYAN</name>
<accession>A0A1U7IB89</accession>
<dbReference type="Proteomes" id="UP000185860">
    <property type="component" value="Unassembled WGS sequence"/>
</dbReference>
<reference evidence="2 3" key="1">
    <citation type="submission" date="2016-11" db="EMBL/GenBank/DDBJ databases">
        <title>Draft Genome Sequences of Nine Cyanobacterial Strains from Diverse Habitats.</title>
        <authorList>
            <person name="Zhu T."/>
            <person name="Hou S."/>
            <person name="Lu X."/>
            <person name="Hess W.R."/>
        </authorList>
    </citation>
    <scope>NUCLEOTIDE SEQUENCE [LARGE SCALE GENOMIC DNA]</scope>
    <source>
        <strain evidence="2 3">IAM M-71</strain>
    </source>
</reference>
<dbReference type="AlphaFoldDB" id="A0A1U7IB89"/>
<comment type="caution">
    <text evidence="2">The sequence shown here is derived from an EMBL/GenBank/DDBJ whole genome shotgun (WGS) entry which is preliminary data.</text>
</comment>
<organism evidence="2 3">
    <name type="scientific">[Phormidium ambiguum] IAM M-71</name>
    <dbReference type="NCBI Taxonomy" id="454136"/>
    <lineage>
        <taxon>Bacteria</taxon>
        <taxon>Bacillati</taxon>
        <taxon>Cyanobacteriota</taxon>
        <taxon>Cyanophyceae</taxon>
        <taxon>Oscillatoriophycideae</taxon>
        <taxon>Aerosakkonematales</taxon>
        <taxon>Aerosakkonemataceae</taxon>
        <taxon>Floridanema</taxon>
    </lineage>
</organism>
<dbReference type="Pfam" id="PF01609">
    <property type="entry name" value="DDE_Tnp_1"/>
    <property type="match status" value="1"/>
</dbReference>
<proteinExistence type="predicted"/>
<dbReference type="Gene3D" id="3.90.350.10">
    <property type="entry name" value="Transposase Inhibitor Protein From Tn5, Chain A, domain 1"/>
    <property type="match status" value="1"/>
</dbReference>
<dbReference type="InterPro" id="IPR012337">
    <property type="entry name" value="RNaseH-like_sf"/>
</dbReference>
<dbReference type="STRING" id="454136.NIES2119_22310"/>
<dbReference type="GO" id="GO:0006313">
    <property type="term" value="P:DNA transposition"/>
    <property type="evidence" value="ECO:0007669"/>
    <property type="project" value="InterPro"/>
</dbReference>
<dbReference type="SUPFAM" id="SSF53098">
    <property type="entry name" value="Ribonuclease H-like"/>
    <property type="match status" value="1"/>
</dbReference>
<dbReference type="InterPro" id="IPR054836">
    <property type="entry name" value="Tn5_transposase"/>
</dbReference>